<dbReference type="InterPro" id="IPR006091">
    <property type="entry name" value="Acyl-CoA_Oxase/DH_mid-dom"/>
</dbReference>
<evidence type="ECO:0000259" key="9">
    <source>
        <dbReference type="Pfam" id="PF02771"/>
    </source>
</evidence>
<dbReference type="GO" id="GO:0003995">
    <property type="term" value="F:acyl-CoA dehydrogenase activity"/>
    <property type="evidence" value="ECO:0007669"/>
    <property type="project" value="InterPro"/>
</dbReference>
<evidence type="ECO:0000256" key="6">
    <source>
        <dbReference type="RuleBase" id="RU362125"/>
    </source>
</evidence>
<feature type="domain" description="Acyl-CoA dehydrogenase/oxidase N-terminal" evidence="9">
    <location>
        <begin position="16"/>
        <end position="128"/>
    </location>
</feature>
<dbReference type="FunFam" id="1.20.140.10:FF:000004">
    <property type="entry name" value="Acyl-CoA dehydrogenase FadE25"/>
    <property type="match status" value="1"/>
</dbReference>
<gene>
    <name evidence="10" type="ORF">HOP12_15795</name>
</gene>
<dbReference type="Gene3D" id="1.20.140.10">
    <property type="entry name" value="Butyryl-CoA Dehydrogenase, subunit A, domain 3"/>
    <property type="match status" value="1"/>
</dbReference>
<dbReference type="InterPro" id="IPR009100">
    <property type="entry name" value="AcylCoA_DH/oxidase_NM_dom_sf"/>
</dbReference>
<dbReference type="GO" id="GO:0050660">
    <property type="term" value="F:flavin adenine dinucleotide binding"/>
    <property type="evidence" value="ECO:0007669"/>
    <property type="project" value="InterPro"/>
</dbReference>
<dbReference type="EMBL" id="JABFRW010000206">
    <property type="protein sequence ID" value="NOT35608.1"/>
    <property type="molecule type" value="Genomic_DNA"/>
</dbReference>
<evidence type="ECO:0000313" key="10">
    <source>
        <dbReference type="EMBL" id="NOT35608.1"/>
    </source>
</evidence>
<dbReference type="CDD" id="cd01158">
    <property type="entry name" value="SCAD_SBCAD"/>
    <property type="match status" value="1"/>
</dbReference>
<evidence type="ECO:0000313" key="11">
    <source>
        <dbReference type="Proteomes" id="UP000580839"/>
    </source>
</evidence>
<keyword evidence="3 6" id="KW-0285">Flavoprotein</keyword>
<accession>A0A849SIL6</accession>
<dbReference type="Gene3D" id="1.10.540.10">
    <property type="entry name" value="Acyl-CoA dehydrogenase/oxidase, N-terminal domain"/>
    <property type="match status" value="1"/>
</dbReference>
<dbReference type="FunFam" id="1.10.540.10:FF:000002">
    <property type="entry name" value="Acyl-CoA dehydrogenase FadE19"/>
    <property type="match status" value="1"/>
</dbReference>
<comment type="caution">
    <text evidence="10">The sequence shown here is derived from an EMBL/GenBank/DDBJ whole genome shotgun (WGS) entry which is preliminary data.</text>
</comment>
<evidence type="ECO:0000259" key="7">
    <source>
        <dbReference type="Pfam" id="PF00441"/>
    </source>
</evidence>
<dbReference type="InterPro" id="IPR013786">
    <property type="entry name" value="AcylCoA_DH/ox_N"/>
</dbReference>
<reference evidence="10 11" key="1">
    <citation type="submission" date="2020-04" db="EMBL/GenBank/DDBJ databases">
        <title>Metagenomic profiling of ammonia- and methane-oxidizing microorganisms in a Dutch drinking water treatment plant.</title>
        <authorList>
            <person name="Poghosyan L."/>
            <person name="Leucker S."/>
        </authorList>
    </citation>
    <scope>NUCLEOTIDE SEQUENCE [LARGE SCALE GENOMIC DNA]</scope>
    <source>
        <strain evidence="10">S-RSF-IL-03</strain>
    </source>
</reference>
<dbReference type="InterPro" id="IPR006089">
    <property type="entry name" value="Acyl-CoA_DH_CS"/>
</dbReference>
<evidence type="ECO:0000259" key="8">
    <source>
        <dbReference type="Pfam" id="PF02770"/>
    </source>
</evidence>
<evidence type="ECO:0000256" key="4">
    <source>
        <dbReference type="ARBA" id="ARBA00022827"/>
    </source>
</evidence>
<dbReference type="PANTHER" id="PTHR43884:SF12">
    <property type="entry name" value="ISOVALERYL-COA DEHYDROGENASE, MITOCHONDRIAL-RELATED"/>
    <property type="match status" value="1"/>
</dbReference>
<dbReference type="Gene3D" id="2.40.110.10">
    <property type="entry name" value="Butyryl-CoA Dehydrogenase, subunit A, domain 2"/>
    <property type="match status" value="1"/>
</dbReference>
<feature type="domain" description="Acyl-CoA oxidase/dehydrogenase middle" evidence="8">
    <location>
        <begin position="132"/>
        <end position="226"/>
    </location>
</feature>
<dbReference type="PROSITE" id="PS00073">
    <property type="entry name" value="ACYL_COA_DH_2"/>
    <property type="match status" value="1"/>
</dbReference>
<dbReference type="SUPFAM" id="SSF47203">
    <property type="entry name" value="Acyl-CoA dehydrogenase C-terminal domain-like"/>
    <property type="match status" value="1"/>
</dbReference>
<evidence type="ECO:0000256" key="1">
    <source>
        <dbReference type="ARBA" id="ARBA00001974"/>
    </source>
</evidence>
<comment type="cofactor">
    <cofactor evidence="1 6">
        <name>FAD</name>
        <dbReference type="ChEBI" id="CHEBI:57692"/>
    </cofactor>
</comment>
<evidence type="ECO:0000256" key="3">
    <source>
        <dbReference type="ARBA" id="ARBA00022630"/>
    </source>
</evidence>
<keyword evidence="4 6" id="KW-0274">FAD</keyword>
<dbReference type="Pfam" id="PF02771">
    <property type="entry name" value="Acyl-CoA_dh_N"/>
    <property type="match status" value="1"/>
</dbReference>
<name>A0A849SIL6_UNCEI</name>
<dbReference type="Proteomes" id="UP000580839">
    <property type="component" value="Unassembled WGS sequence"/>
</dbReference>
<dbReference type="InterPro" id="IPR046373">
    <property type="entry name" value="Acyl-CoA_Oxase/DH_mid-dom_sf"/>
</dbReference>
<dbReference type="PIRSF" id="PIRSF016578">
    <property type="entry name" value="HsaA"/>
    <property type="match status" value="1"/>
</dbReference>
<dbReference type="InterPro" id="IPR036250">
    <property type="entry name" value="AcylCo_DH-like_C"/>
</dbReference>
<dbReference type="InterPro" id="IPR009075">
    <property type="entry name" value="AcylCo_DH/oxidase_C"/>
</dbReference>
<protein>
    <submittedName>
        <fullName evidence="10">Acyl-CoA dehydrogenase</fullName>
    </submittedName>
</protein>
<organism evidence="10 11">
    <name type="scientific">Eiseniibacteriota bacterium</name>
    <dbReference type="NCBI Taxonomy" id="2212470"/>
    <lineage>
        <taxon>Bacteria</taxon>
        <taxon>Candidatus Eiseniibacteriota</taxon>
    </lineage>
</organism>
<dbReference type="InterPro" id="IPR037069">
    <property type="entry name" value="AcylCoA_DH/ox_N_sf"/>
</dbReference>
<evidence type="ECO:0000256" key="5">
    <source>
        <dbReference type="ARBA" id="ARBA00023002"/>
    </source>
</evidence>
<dbReference type="Pfam" id="PF00441">
    <property type="entry name" value="Acyl-CoA_dh_1"/>
    <property type="match status" value="1"/>
</dbReference>
<keyword evidence="5 6" id="KW-0560">Oxidoreductase</keyword>
<dbReference type="AlphaFoldDB" id="A0A849SIL6"/>
<feature type="domain" description="Acyl-CoA dehydrogenase/oxidase C-terminal" evidence="7">
    <location>
        <begin position="239"/>
        <end position="387"/>
    </location>
</feature>
<dbReference type="FunFam" id="2.40.110.10:FF:000001">
    <property type="entry name" value="Acyl-CoA dehydrogenase, mitochondrial"/>
    <property type="match status" value="1"/>
</dbReference>
<proteinExistence type="inferred from homology"/>
<comment type="similarity">
    <text evidence="2 6">Belongs to the acyl-CoA dehydrogenase family.</text>
</comment>
<evidence type="ECO:0000256" key="2">
    <source>
        <dbReference type="ARBA" id="ARBA00009347"/>
    </source>
</evidence>
<dbReference type="Pfam" id="PF02770">
    <property type="entry name" value="Acyl-CoA_dh_M"/>
    <property type="match status" value="1"/>
</dbReference>
<dbReference type="PANTHER" id="PTHR43884">
    <property type="entry name" value="ACYL-COA DEHYDROGENASE"/>
    <property type="match status" value="1"/>
</dbReference>
<dbReference type="SUPFAM" id="SSF56645">
    <property type="entry name" value="Acyl-CoA dehydrogenase NM domain-like"/>
    <property type="match status" value="1"/>
</dbReference>
<sequence>MNPTTATSGGLSFKLSEEQQAVRDMVREFAESEIRPIASRIDETHEFPHENVKKMASIGLLGMFVPEQWGGAGLDCVSYVIAIEELSRVCASHGVIASVNNSLVCYPLLAYANDAQKARWLAPLARGEKLGAYCLTEPNAGSNAANQQTTAVLDGDQWVLNGSKIFITNAGPSNVLIVYAATDKSLGSKGISAFVMDADTPGIKKGKLEHKLGIHASDTREIHFENARVPKDALFGELNKGYTVALATLGGGRIGIAAQALGIAQASVEASVKYANEREQFDKKIGEFDAIRHMLADSAVELDIARLLTYKAAWLRDQGRPHVKEASLAKWHASEAATKCANWAIQVHGGYGYLTEFQVERYWRDARICEIYEGTTEVQKMVVAGQVLKEHALPGSK</sequence>